<dbReference type="PIRSF" id="PIRSF000137">
    <property type="entry name" value="Alcohol_oxidase"/>
    <property type="match status" value="1"/>
</dbReference>
<evidence type="ECO:0000256" key="3">
    <source>
        <dbReference type="ARBA" id="ARBA00010790"/>
    </source>
</evidence>
<keyword evidence="6" id="KW-0964">Secreted</keyword>
<dbReference type="SUPFAM" id="SSF51905">
    <property type="entry name" value="FAD/NAD(P)-binding domain"/>
    <property type="match status" value="1"/>
</dbReference>
<comment type="similarity">
    <text evidence="3">Belongs to the GMC oxidoreductase family.</text>
</comment>
<dbReference type="GO" id="GO:0033718">
    <property type="term" value="F:pyranose dehydrogenase (acceptor) activity"/>
    <property type="evidence" value="ECO:0007669"/>
    <property type="project" value="UniProtKB-EC"/>
</dbReference>
<protein>
    <recommendedName>
        <fullName evidence="5">pyranose dehydrogenase (acceptor)</fullName>
        <ecNumber evidence="5">1.1.99.29</ecNumber>
    </recommendedName>
</protein>
<evidence type="ECO:0000259" key="18">
    <source>
        <dbReference type="PROSITE" id="PS00624"/>
    </source>
</evidence>
<dbReference type="Gene3D" id="3.30.560.10">
    <property type="entry name" value="Glucose Oxidase, domain 3"/>
    <property type="match status" value="1"/>
</dbReference>
<evidence type="ECO:0000256" key="7">
    <source>
        <dbReference type="ARBA" id="ARBA00022630"/>
    </source>
</evidence>
<dbReference type="Pfam" id="PF00732">
    <property type="entry name" value="GMC_oxred_N"/>
    <property type="match status" value="1"/>
</dbReference>
<dbReference type="Proteomes" id="UP001213000">
    <property type="component" value="Unassembled WGS sequence"/>
</dbReference>
<keyword evidence="8 16" id="KW-0274">FAD</keyword>
<keyword evidence="20" id="KW-1185">Reference proteome</keyword>
<evidence type="ECO:0000256" key="5">
    <source>
        <dbReference type="ARBA" id="ARBA00013177"/>
    </source>
</evidence>
<dbReference type="InterPro" id="IPR007867">
    <property type="entry name" value="GMC_OxRtase_C"/>
</dbReference>
<evidence type="ECO:0000256" key="12">
    <source>
        <dbReference type="ARBA" id="ARBA00034029"/>
    </source>
</evidence>
<evidence type="ECO:0000256" key="2">
    <source>
        <dbReference type="ARBA" id="ARBA00004613"/>
    </source>
</evidence>
<dbReference type="InterPro" id="IPR036188">
    <property type="entry name" value="FAD/NAD-bd_sf"/>
</dbReference>
<comment type="caution">
    <text evidence="19">The sequence shown here is derived from an EMBL/GenBank/DDBJ whole genome shotgun (WGS) entry which is preliminary data.</text>
</comment>
<name>A0AAD5YWQ8_9AGAR</name>
<comment type="subunit">
    <text evidence="4">Monomer.</text>
</comment>
<evidence type="ECO:0000313" key="20">
    <source>
        <dbReference type="Proteomes" id="UP001213000"/>
    </source>
</evidence>
<comment type="catalytic activity">
    <reaction evidence="11">
        <text>pyranose + acceptor = pyranos-2,3-diulose + reduced acceptor.</text>
        <dbReference type="EC" id="1.1.99.29"/>
    </reaction>
</comment>
<evidence type="ECO:0000256" key="17">
    <source>
        <dbReference type="SAM" id="SignalP"/>
    </source>
</evidence>
<dbReference type="PANTHER" id="PTHR11552">
    <property type="entry name" value="GLUCOSE-METHANOL-CHOLINE GMC OXIDOREDUCTASE"/>
    <property type="match status" value="1"/>
</dbReference>
<dbReference type="Gene3D" id="3.50.50.60">
    <property type="entry name" value="FAD/NAD(P)-binding domain"/>
    <property type="match status" value="1"/>
</dbReference>
<accession>A0AAD5YWQ8</accession>
<feature type="active site" description="Proton donor" evidence="15">
    <location>
        <position position="545"/>
    </location>
</feature>
<gene>
    <name evidence="19" type="ORF">NP233_g3090</name>
</gene>
<feature type="binding site" evidence="16">
    <location>
        <position position="266"/>
    </location>
    <ligand>
        <name>FAD</name>
        <dbReference type="ChEBI" id="CHEBI:57692"/>
    </ligand>
</feature>
<evidence type="ECO:0000256" key="10">
    <source>
        <dbReference type="ARBA" id="ARBA00033986"/>
    </source>
</evidence>
<evidence type="ECO:0000256" key="14">
    <source>
        <dbReference type="ARBA" id="ARBA00034059"/>
    </source>
</evidence>
<dbReference type="SUPFAM" id="SSF54373">
    <property type="entry name" value="FAD-linked reductases, C-terminal domain"/>
    <property type="match status" value="1"/>
</dbReference>
<keyword evidence="7" id="KW-0285">Flavoprotein</keyword>
<evidence type="ECO:0000256" key="9">
    <source>
        <dbReference type="ARBA" id="ARBA00024699"/>
    </source>
</evidence>
<feature type="chain" id="PRO_5041923961" description="pyranose dehydrogenase (acceptor)" evidence="17">
    <location>
        <begin position="21"/>
        <end position="610"/>
    </location>
</feature>
<feature type="domain" description="Glucose-methanol-choline oxidoreductase N-terminal" evidence="18">
    <location>
        <begin position="309"/>
        <end position="323"/>
    </location>
</feature>
<feature type="binding site" evidence="16">
    <location>
        <position position="119"/>
    </location>
    <ligand>
        <name>FAD</name>
        <dbReference type="ChEBI" id="CHEBI:57692"/>
    </ligand>
</feature>
<dbReference type="GO" id="GO:0050660">
    <property type="term" value="F:flavin adenine dinucleotide binding"/>
    <property type="evidence" value="ECO:0007669"/>
    <property type="project" value="InterPro"/>
</dbReference>
<dbReference type="InterPro" id="IPR012132">
    <property type="entry name" value="GMC_OxRdtase"/>
</dbReference>
<feature type="binding site" evidence="16">
    <location>
        <begin position="544"/>
        <end position="545"/>
    </location>
    <ligand>
        <name>FAD</name>
        <dbReference type="ChEBI" id="CHEBI:57692"/>
    </ligand>
</feature>
<evidence type="ECO:0000256" key="16">
    <source>
        <dbReference type="PIRSR" id="PIRSR000137-2"/>
    </source>
</evidence>
<dbReference type="EMBL" id="JANIEX010000143">
    <property type="protein sequence ID" value="KAJ3572417.1"/>
    <property type="molecule type" value="Genomic_DNA"/>
</dbReference>
<evidence type="ECO:0000256" key="4">
    <source>
        <dbReference type="ARBA" id="ARBA00011245"/>
    </source>
</evidence>
<dbReference type="Pfam" id="PF05199">
    <property type="entry name" value="GMC_oxred_C"/>
    <property type="match status" value="1"/>
</dbReference>
<comment type="catalytic activity">
    <reaction evidence="12">
        <text>pyranose + acceptor = pyranos-3-ulose + reduced acceptor.</text>
        <dbReference type="EC" id="1.1.99.29"/>
    </reaction>
</comment>
<evidence type="ECO:0000256" key="6">
    <source>
        <dbReference type="ARBA" id="ARBA00022525"/>
    </source>
</evidence>
<organism evidence="19 20">
    <name type="scientific">Leucocoprinus birnbaumii</name>
    <dbReference type="NCBI Taxonomy" id="56174"/>
    <lineage>
        <taxon>Eukaryota</taxon>
        <taxon>Fungi</taxon>
        <taxon>Dikarya</taxon>
        <taxon>Basidiomycota</taxon>
        <taxon>Agaricomycotina</taxon>
        <taxon>Agaricomycetes</taxon>
        <taxon>Agaricomycetidae</taxon>
        <taxon>Agaricales</taxon>
        <taxon>Agaricineae</taxon>
        <taxon>Agaricaceae</taxon>
        <taxon>Leucocoprinus</taxon>
    </lineage>
</organism>
<feature type="signal peptide" evidence="17">
    <location>
        <begin position="1"/>
        <end position="20"/>
    </location>
</feature>
<dbReference type="PROSITE" id="PS00624">
    <property type="entry name" value="GMC_OXRED_2"/>
    <property type="match status" value="1"/>
</dbReference>
<evidence type="ECO:0000256" key="15">
    <source>
        <dbReference type="PIRSR" id="PIRSR000137-1"/>
    </source>
</evidence>
<evidence type="ECO:0000256" key="1">
    <source>
        <dbReference type="ARBA" id="ARBA00001974"/>
    </source>
</evidence>
<comment type="catalytic activity">
    <reaction evidence="14">
        <text>a pyranoside + acceptor = a pyranosid-3,4-diulose + reduced acceptor.</text>
        <dbReference type="EC" id="1.1.99.29"/>
    </reaction>
</comment>
<dbReference type="InterPro" id="IPR000172">
    <property type="entry name" value="GMC_OxRdtase_N"/>
</dbReference>
<comment type="cofactor">
    <cofactor evidence="1 16">
        <name>FAD</name>
        <dbReference type="ChEBI" id="CHEBI:57692"/>
    </cofactor>
</comment>
<reference evidence="19" key="1">
    <citation type="submission" date="2022-07" db="EMBL/GenBank/DDBJ databases">
        <title>Genome Sequence of Leucocoprinus birnbaumii.</title>
        <authorList>
            <person name="Buettner E."/>
        </authorList>
    </citation>
    <scope>NUCLEOTIDE SEQUENCE</scope>
    <source>
        <strain evidence="19">VT141</strain>
    </source>
</reference>
<keyword evidence="17" id="KW-0732">Signal</keyword>
<comment type="function">
    <text evidence="9">Catalyzes the single-oxidation or sequential double oxidation reaction of carbohydrates primarily at carbon-2 and/or carbon-3 with the concomitant reduction of the flavin. The enzyme exhibits a broad sugar substrate specificity, oxidizing different aldopyranoses to the corresponding C-1, C-2, C-3 or C-1,2, C-2,3 and C-3,4 (di)dehydro sugars with substrate-specific regioselectivity. Accepts only a narrow range of electron acceptors such as substituted benzoquinones and complexed metal ions and reacts extremely slowly with O(2) as acceptor. May play a role in the natural recycling of plant matter by oxidizing all major monosaccharides in lignocellulose and by reducing quinone compounds or reactive radical species generated during lignin depolymerization.</text>
</comment>
<evidence type="ECO:0000256" key="13">
    <source>
        <dbReference type="ARBA" id="ARBA00034050"/>
    </source>
</evidence>
<evidence type="ECO:0000313" key="19">
    <source>
        <dbReference type="EMBL" id="KAJ3572417.1"/>
    </source>
</evidence>
<sequence length="610" mass="66288">MNKHALTTLIALALAPFVHGAIYESYAQLPKNKPFDFVIIGGGTAGSVVANRLSANPSYNVLVLEAGVSNRGVLDSIVPFFSDDVVPFTPWDWNYTTVPQPGLNNRSISYPRGYLLGGTSSVNYMTYTRGSSQDWDRYAAISGDDGWKWDNIFTDVLKAEKWVAPSDHHNTTGQYDPQFHNTTGVTSVSLPGYPLPNIDPRIIQTTKDLPDEFPFTEDYNSGNPLGVGWSQSTIDTRGRRSSAATSYLGPKYISRPNLHVLLHAKVTRLVKTGTKNGKPEILGVQFVNSTNTAQNFTVKARKELVLSAGSVNTPQLLQLSGIGDESLLSSLNIPVVVNNPSVGRNLSDHPRLTNLWYANSNQTFEAAQRNQTLADEEFDEWQEGTGPLVDSFTNQLAFLRVPANDTTFWSQFNSSTFEDPAAGDITPHYEMLFSNGIVPGAVPLPATGSFFNVITVVVSPASRGSIMINSSNPLAHPVINPGFLTEDFDFEVMKYAVHSAQRFVAGPAWSDYILGPYPGSDNTTMAGTEEQLGQYVRQNTGTIWHPTATASMSPVGADWGVVDPDLLVKGVSGLRIVDMSVLPRVPAAHTQSPAYIVGERGASLVIAAWN</sequence>
<dbReference type="GO" id="GO:0005576">
    <property type="term" value="C:extracellular region"/>
    <property type="evidence" value="ECO:0007669"/>
    <property type="project" value="UniProtKB-SubCell"/>
</dbReference>
<evidence type="ECO:0000256" key="11">
    <source>
        <dbReference type="ARBA" id="ARBA00034010"/>
    </source>
</evidence>
<dbReference type="EC" id="1.1.99.29" evidence="5"/>
<dbReference type="PANTHER" id="PTHR11552:SF147">
    <property type="entry name" value="CHOLINE DEHYDROGENASE, MITOCHONDRIAL"/>
    <property type="match status" value="1"/>
</dbReference>
<evidence type="ECO:0000256" key="8">
    <source>
        <dbReference type="ARBA" id="ARBA00022827"/>
    </source>
</evidence>
<comment type="catalytic activity">
    <reaction evidence="13">
        <text>a pyranoside + acceptor = a pyranosid-3-ulose + reduced acceptor.</text>
        <dbReference type="EC" id="1.1.99.29"/>
    </reaction>
</comment>
<proteinExistence type="inferred from homology"/>
<comment type="catalytic activity">
    <reaction evidence="10">
        <text>pyranose + acceptor = pyranos-2-ulose + reduced acceptor.</text>
        <dbReference type="EC" id="1.1.99.29"/>
    </reaction>
</comment>
<comment type="subcellular location">
    <subcellularLocation>
        <location evidence="2">Secreted</location>
    </subcellularLocation>
</comment>
<feature type="active site" description="Proton acceptor" evidence="15">
    <location>
        <position position="589"/>
    </location>
</feature>
<dbReference type="AlphaFoldDB" id="A0AAD5YWQ8"/>